<dbReference type="EMBL" id="CDMY01001040">
    <property type="protein sequence ID" value="CEM39552.1"/>
    <property type="molecule type" value="Genomic_DNA"/>
</dbReference>
<keyword evidence="3" id="KW-1185">Reference proteome</keyword>
<accession>A0A0G4H6W1</accession>
<feature type="region of interest" description="Disordered" evidence="1">
    <location>
        <begin position="1161"/>
        <end position="1238"/>
    </location>
</feature>
<evidence type="ECO:0000313" key="3">
    <source>
        <dbReference type="Proteomes" id="UP000041254"/>
    </source>
</evidence>
<sequence>MATARRTASPSSSASGGWHRLWDKERPQQNSDSTGSPVDPGEKVASAAHAASAAGPDGTEGAGSGDAAAVIENGESANHGAGACEAPPTSPKVSPAPAGDIHSDAHMSAPAKDDRFGDGASRPCADQLPDGRTGAAASADVAASSSSGDRRVECVKKQPPSVPSPSMPSCGAALPGSVRPTGGGDVKQQMQQDSAEAKLGLVDVGGPASQRSCQPPPTSLGPCEVACPLQKMSSAPSPLFPPVYGGPPPPPLPPHRPLLAPPPLYRPRFASPMHPPMMPPIMAEQQDFLPVHMAPPYLGPPINLTLTHPTVEGVGRRVQPPMVMMPVPMLPPGGVAPPIFGGGGVGMRMAAGVGVRGGGQQSPGGDRMHVYVGIGGPPHPPPAGPPPAQPPPPPFPPPPPSPRPMAPPMQGIDRPLVSPLMARVPSGQGWAAANQYEAAPHRHVYDAAIRRSHAAVHPAPSPLATDEAAPPMPPTTAGFSFQSPPMPHKSDHMRRLLPPPNGEGPPAAHIEADKALLPIAPLADMNRPLQPARHSATDEDVSMEPLAKGEKEESEGAMEIEERPSSVQQNAPPGAASMDGDDIPHFSDSPIPQHAAPTVSLGQQSAGGPAVVAHIEDALDADEASRDHNTLPLTVDGRSSSSPLRDVKAAFRAKGTKGSSQYDPLYDGRTVFLAPSPSGTHEDAVTAMVGPLTSGRQEFFVRGKVHRIRRSPSYDFSDLTATLAEAGQKTGTLLDDIVDDGGLSVLDDSRRDGPMRPTATGVLKGLVRIRLGAGRPNRRRQGEKRRDRAAGPLHDHSLRASPASVPRQGQRQREAVDLAGGDSLVERERTEGEERGLPSSLTCRRPSSRRSPDVLVREVESLFEQMSTPGSARYDEVFAGLECLVFPEPDSQYEEAVRCVVGPFPGGDAGPYYVDSVEYPLAATSSDGGRRWSFMKGSLTRKIKTARERRGSPPAPSLCTFVRLHGKQVVRYKYQLTAGLAFDRRKRPQPPAEQAANPAREKVPTGKRKRRPDRAVSESPVRQEGRGLEDGEEDGLPGSTACPARLPQVTGADGDGREVEHRSPDVLVREVEAIFSRMSTDSTHRHYSLFNGLSGSFSGGEYHVEADVTRDPNRVLSDGFTRSRWDYSCPKAVVKRTRERGGRPPQTTAFSFVENDGKRVLKDARMIPKTKSATTTSQPHREQPNRAARRPPSVLDHDLQHAAQHPRHGAPLPTASLAKSRPPKRVKADGPSVTTSPAQQVAECEALWAQLCDPSSAEHDEAYSDLDNKASFQPNPKSRVTARIDPFDAPDGAIYIEGDFRRNPSQDATMIIDSDPASQSGLKRIYRHTAGWRGSAERPHVPPPKKRRKGSSGRAAQRLPPLREPNASPGAAEMKEPSRGEAASAPNADGKHRPAADDDDPMGDPDNDKEGDERIASGHSGEGSGWEDRRPLATWAKKGVVRVGSAGVGDGMDVEDTGVPASKRTATMKPLETLETSELARVLGSHPCPVLSKLMPPIIVEGIEGSSLPDLTLTDMADMGMADEEQRCRLLAWIDSVKGTVVEVPEVHPSGSRPT</sequence>
<feature type="region of interest" description="Disordered" evidence="1">
    <location>
        <begin position="458"/>
        <end position="609"/>
    </location>
</feature>
<feature type="region of interest" description="Disordered" evidence="1">
    <location>
        <begin position="1"/>
        <end position="175"/>
    </location>
</feature>
<feature type="region of interest" description="Disordered" evidence="1">
    <location>
        <begin position="981"/>
        <end position="1064"/>
    </location>
</feature>
<feature type="compositionally biased region" description="Basic and acidic residues" evidence="1">
    <location>
        <begin position="784"/>
        <end position="798"/>
    </location>
</feature>
<proteinExistence type="predicted"/>
<organism evidence="2 3">
    <name type="scientific">Vitrella brassicaformis (strain CCMP3155)</name>
    <dbReference type="NCBI Taxonomy" id="1169540"/>
    <lineage>
        <taxon>Eukaryota</taxon>
        <taxon>Sar</taxon>
        <taxon>Alveolata</taxon>
        <taxon>Colpodellida</taxon>
        <taxon>Vitrellaceae</taxon>
        <taxon>Vitrella</taxon>
    </lineage>
</organism>
<name>A0A0G4H6W1_VITBC</name>
<feature type="compositionally biased region" description="Basic and acidic residues" evidence="1">
    <location>
        <begin position="1259"/>
        <end position="1268"/>
    </location>
</feature>
<feature type="compositionally biased region" description="Basic and acidic residues" evidence="1">
    <location>
        <begin position="101"/>
        <end position="117"/>
    </location>
</feature>
<reference evidence="2 3" key="1">
    <citation type="submission" date="2014-11" db="EMBL/GenBank/DDBJ databases">
        <authorList>
            <person name="Zhu J."/>
            <person name="Qi W."/>
            <person name="Song R."/>
        </authorList>
    </citation>
    <scope>NUCLEOTIDE SEQUENCE [LARGE SCALE GENOMIC DNA]</scope>
</reference>
<feature type="compositionally biased region" description="Basic and acidic residues" evidence="1">
    <location>
        <begin position="824"/>
        <end position="836"/>
    </location>
</feature>
<feature type="region of interest" description="Disordered" evidence="1">
    <location>
        <begin position="768"/>
        <end position="850"/>
    </location>
</feature>
<feature type="compositionally biased region" description="Pro residues" evidence="1">
    <location>
        <begin position="377"/>
        <end position="407"/>
    </location>
</feature>
<evidence type="ECO:0000256" key="1">
    <source>
        <dbReference type="SAM" id="MobiDB-lite"/>
    </source>
</evidence>
<dbReference type="VEuPathDB" id="CryptoDB:Vbra_10751"/>
<feature type="region of interest" description="Disordered" evidence="1">
    <location>
        <begin position="1329"/>
        <end position="1430"/>
    </location>
</feature>
<evidence type="ECO:0000313" key="2">
    <source>
        <dbReference type="EMBL" id="CEM39552.1"/>
    </source>
</evidence>
<gene>
    <name evidence="2" type="ORF">Vbra_10751</name>
</gene>
<dbReference type="InParanoid" id="A0A0G4H6W1"/>
<feature type="region of interest" description="Disordered" evidence="1">
    <location>
        <begin position="355"/>
        <end position="413"/>
    </location>
</feature>
<feature type="region of interest" description="Disordered" evidence="1">
    <location>
        <begin position="1259"/>
        <end position="1280"/>
    </location>
</feature>
<protein>
    <submittedName>
        <fullName evidence="2">Uncharacterized protein</fullName>
    </submittedName>
</protein>
<feature type="compositionally biased region" description="Low complexity" evidence="1">
    <location>
        <begin position="134"/>
        <end position="147"/>
    </location>
</feature>
<feature type="region of interest" description="Disordered" evidence="1">
    <location>
        <begin position="1136"/>
        <end position="1155"/>
    </location>
</feature>
<feature type="compositionally biased region" description="Basic and acidic residues" evidence="1">
    <location>
        <begin position="1054"/>
        <end position="1064"/>
    </location>
</feature>
<feature type="compositionally biased region" description="Basic and acidic residues" evidence="1">
    <location>
        <begin position="1406"/>
        <end position="1416"/>
    </location>
</feature>
<feature type="compositionally biased region" description="Low complexity" evidence="1">
    <location>
        <begin position="45"/>
        <end position="54"/>
    </location>
</feature>
<dbReference type="Proteomes" id="UP000041254">
    <property type="component" value="Unassembled WGS sequence"/>
</dbReference>
<feature type="compositionally biased region" description="Basic and acidic residues" evidence="1">
    <location>
        <begin position="1013"/>
        <end position="1029"/>
    </location>
</feature>
<dbReference type="OMA" id="HHERMES"/>
<feature type="compositionally biased region" description="Low complexity" evidence="1">
    <location>
        <begin position="1"/>
        <end position="15"/>
    </location>
</feature>